<evidence type="ECO:0000256" key="3">
    <source>
        <dbReference type="PIRNR" id="PIRNR000858"/>
    </source>
</evidence>
<dbReference type="InterPro" id="IPR037171">
    <property type="entry name" value="NagB/RpiA_transferase-like"/>
</dbReference>
<dbReference type="InterPro" id="IPR004165">
    <property type="entry name" value="CoA_trans_fam_I"/>
</dbReference>
<keyword evidence="2 3" id="KW-0808">Transferase</keyword>
<dbReference type="EC" id="2.8.3.8" evidence="3"/>
<comment type="function">
    <text evidence="3">CoA transferase having broad substrate specificity for short-chain acyl-CoA thioesters with the activity decreasing when the length of the carboxylic acid chain exceeds four carbons.</text>
</comment>
<evidence type="ECO:0000256" key="2">
    <source>
        <dbReference type="ARBA" id="ARBA00022679"/>
    </source>
</evidence>
<name>A0A765T451_ECOLX</name>
<evidence type="ECO:0000256" key="1">
    <source>
        <dbReference type="ARBA" id="ARBA00007154"/>
    </source>
</evidence>
<evidence type="ECO:0000256" key="5">
    <source>
        <dbReference type="SAM" id="MobiDB-lite"/>
    </source>
</evidence>
<evidence type="ECO:0000313" key="6">
    <source>
        <dbReference type="EMBL" id="HAG5770561.1"/>
    </source>
</evidence>
<protein>
    <recommendedName>
        <fullName evidence="3">Acetate CoA-transferase YdiF</fullName>
        <ecNumber evidence="3">2.8.3.8</ecNumber>
    </recommendedName>
</protein>
<reference evidence="6" key="2">
    <citation type="submission" date="2020-02" db="EMBL/GenBank/DDBJ databases">
        <authorList>
            <consortium name="NCBI Pathogen Detection Project"/>
        </authorList>
    </citation>
    <scope>NUCLEOTIDE SEQUENCE</scope>
    <source>
        <strain evidence="6">1839</strain>
    </source>
</reference>
<dbReference type="InterPro" id="IPR014388">
    <property type="entry name" value="3-oxoacid_CoA-transferase"/>
</dbReference>
<comment type="similarity">
    <text evidence="1 3">Belongs to the 3-oxoacid CoA-transferase family.</text>
</comment>
<sequence length="535" mass="57638">MRIVTADEAVSLLCDGDTLMISGSGAGHATPEALLEALERRYQAQNSPRQLTAFHPVGLGDRTFRGASRLAYPGLLKRVVCGTLVDSPPLAKMALNNEIEAWTLPQGVLSQLTREMAAGRPGLISHVGLHTFVDPRQRGGRQSECCSEELVSLIEIAGKEWLYYKPFHVDIAFLRGTTADEDGNITMEQEAIFGDMLSMAQATRRNGGLVIVQVKRIAKRGTLPAKSVKIPAMLVDLVVVDPGQSVTYQSPNDPAFTGELRIPLDGFPVLPLDERKIVARRCAMELQPGAVCNVGSGICTGIGLVGAEENILDQIVLTNEQGLIGGAPAAGLDAGAARNYSAMIDQPYQFDFYDGGGIDIAFLSAAEIDGGGSVNISRFANKLIGVGGFINISQNAKKMVFGGTFTAGGLRVACQDGQLRIMQEGAHQKFVSQLQQVSYSGPYASQRGQVTLFVTERAVFQIKDGELELIEIAPGIDLERDILQQMRFRPRIAAELKLMDTRLFSPEPMGLSAEMATKPRSCHPRLASLSSKVQP</sequence>
<organism evidence="6">
    <name type="scientific">Escherichia coli</name>
    <dbReference type="NCBI Taxonomy" id="562"/>
    <lineage>
        <taxon>Bacteria</taxon>
        <taxon>Pseudomonadati</taxon>
        <taxon>Pseudomonadota</taxon>
        <taxon>Gammaproteobacteria</taxon>
        <taxon>Enterobacterales</taxon>
        <taxon>Enterobacteriaceae</taxon>
        <taxon>Escherichia</taxon>
    </lineage>
</organism>
<dbReference type="EMBL" id="DAAYTU010000011">
    <property type="protein sequence ID" value="HAG5770561.1"/>
    <property type="molecule type" value="Genomic_DNA"/>
</dbReference>
<gene>
    <name evidence="6" type="ORF">GGB84_002221</name>
</gene>
<dbReference type="AlphaFoldDB" id="A0A765T451"/>
<dbReference type="GO" id="GO:0046952">
    <property type="term" value="P:ketone body catabolic process"/>
    <property type="evidence" value="ECO:0007669"/>
    <property type="project" value="InterPro"/>
</dbReference>
<dbReference type="PANTHER" id="PTHR43293:SF1">
    <property type="entry name" value="ACETATE COA-TRANSFERASE YDIF"/>
    <property type="match status" value="1"/>
</dbReference>
<feature type="region of interest" description="Disordered" evidence="5">
    <location>
        <begin position="515"/>
        <end position="535"/>
    </location>
</feature>
<feature type="active site" description="5-glutamyl coenzyme A thioester intermediate" evidence="4">
    <location>
        <position position="320"/>
    </location>
</feature>
<proteinExistence type="inferred from homology"/>
<reference evidence="6" key="1">
    <citation type="journal article" date="2018" name="Genome Biol.">
        <title>SKESA: strategic k-mer extension for scrupulous assemblies.</title>
        <authorList>
            <person name="Souvorov A."/>
            <person name="Agarwala R."/>
            <person name="Lipman D.J."/>
        </authorList>
    </citation>
    <scope>NUCLEOTIDE SEQUENCE [LARGE SCALE GENOMIC DNA]</scope>
    <source>
        <strain evidence="6">1839</strain>
    </source>
</reference>
<dbReference type="GO" id="GO:0008775">
    <property type="term" value="F:acetate CoA-transferase activity"/>
    <property type="evidence" value="ECO:0007669"/>
    <property type="project" value="UniProtKB-EC"/>
</dbReference>
<dbReference type="SMART" id="SM00882">
    <property type="entry name" value="CoA_trans"/>
    <property type="match status" value="1"/>
</dbReference>
<comment type="catalytic activity">
    <reaction evidence="3">
        <text>an acyl-CoA + acetate = a carboxylate + acetyl-CoA</text>
        <dbReference type="Rhea" id="RHEA:13381"/>
        <dbReference type="ChEBI" id="CHEBI:29067"/>
        <dbReference type="ChEBI" id="CHEBI:30089"/>
        <dbReference type="ChEBI" id="CHEBI:57288"/>
        <dbReference type="ChEBI" id="CHEBI:58342"/>
        <dbReference type="EC" id="2.8.3.8"/>
    </reaction>
</comment>
<accession>A0A765T451</accession>
<dbReference type="PANTHER" id="PTHR43293">
    <property type="entry name" value="ACETATE COA-TRANSFERASE YDIF"/>
    <property type="match status" value="1"/>
</dbReference>
<dbReference type="PIRSF" id="PIRSF000858">
    <property type="entry name" value="SCOT-t"/>
    <property type="match status" value="1"/>
</dbReference>
<dbReference type="Pfam" id="PF01144">
    <property type="entry name" value="CoA_trans"/>
    <property type="match status" value="1"/>
</dbReference>
<dbReference type="SUPFAM" id="SSF100950">
    <property type="entry name" value="NagB/RpiA/CoA transferase-like"/>
    <property type="match status" value="2"/>
</dbReference>
<dbReference type="Gene3D" id="3.40.1080.10">
    <property type="entry name" value="Glutaconate Coenzyme A-transferase"/>
    <property type="match status" value="2"/>
</dbReference>
<evidence type="ECO:0000256" key="4">
    <source>
        <dbReference type="PIRSR" id="PIRSR000858-1"/>
    </source>
</evidence>
<comment type="caution">
    <text evidence="6">The sequence shown here is derived from an EMBL/GenBank/DDBJ whole genome shotgun (WGS) entry which is preliminary data.</text>
</comment>